<dbReference type="Gene3D" id="1.20.5.4130">
    <property type="match status" value="1"/>
</dbReference>
<comment type="similarity">
    <text evidence="1">Belongs to the disease resistance NB-LRR family.</text>
</comment>
<dbReference type="OrthoDB" id="676979at2759"/>
<feature type="domain" description="Disease resistance N-terminal" evidence="8">
    <location>
        <begin position="12"/>
        <end position="98"/>
    </location>
</feature>
<proteinExistence type="inferred from homology"/>
<evidence type="ECO:0000256" key="3">
    <source>
        <dbReference type="ARBA" id="ARBA00022737"/>
    </source>
</evidence>
<sequence>MKSAIVSVSMGVMEPLLSKLSKLMEEEYDKLRGVSKQIKFLRDELRTMSPALEMLGDARDLNPLMRDWRNELRELAYDMEDCVDSFLARVDDHEHHHGGLAGILGLFRKFKKMVARHEIACQIEELKKRVMEVSERHKRYNFVESGSSHSSTCLVDPRLPALYEDIDRLVGIDGSRKHIIELLAMESTGSSAKLKVASIVGCGGLGKTTLAKQVFNTIKSQFSCAAFVSVSQSPDVGRILRDIAKGVGLSDKTAQDDDEQQLIDKLREHLQDKRYFVVLDDVWNTEAWKFIKLALPKNDLGSRIIATTRNTAIALSFSSQSGDVYQMKPLSFDDSKRLLFKRSFGSENLNHGTHLGSVPDEILRKCDGLPLAIITISSILRDQHTKNEWDRVLNDIGSAFAKNPAAGNMTTILSLSYFDIPRHLKTCLLYLSVFPEDYEIEKQRLINRWIAEGFVHEEEGRTKYEIGESYFNDLTNRSMIQPVDIKYGEAKACRVHDIILDYIKCEAVKENFVTSLDAAEHAYTSEYKVHRLCVKNGDEEHVSLWQSQILSHVRSVTVFGQPVKTSLLPSTALRVLDLGDCGGMTEHHIASIGTLFHLKYLRLCSRSITKLPQEIGELQHLQTLDVRGTRIDELPPTIIKLQHLAYLYVNHHTRFQDGMIGRMHSLEELRQYGVLYKQRKSLQEFSNLTKLRTLEIRLQCYLFNCSGGRPDAIFSYFGTLLSSCNLHNLSVSDYQTGRYALLLDPWHPTAPCCLRKLSITSCCVYKVPNWMGSLGNLEVLELLFICVRPEDVEILGAIPSLLFLELTTTGGSNRRIFIHGNNGFRILKYFSLFITGCGTSLEFEEGSMPKLEHIKLALPVHNMECLNGASNFGIQHLSALSKIEVKISGNHISDTNYDPMNDNDDGIIRYVAAAIDAAVNTLPNRPTIRFETEHRVHCEHFECVLRKANQRLRGLLTEWFKIWQIKGGQTEQVTEVQTGQEALL</sequence>
<dbReference type="Gene3D" id="1.10.10.10">
    <property type="entry name" value="Winged helix-like DNA-binding domain superfamily/Winged helix DNA-binding domain"/>
    <property type="match status" value="1"/>
</dbReference>
<keyword evidence="2" id="KW-0433">Leucine-rich repeat</keyword>
<feature type="domain" description="Disease resistance R13L4/SHOC-2-like LRR" evidence="10">
    <location>
        <begin position="552"/>
        <end position="928"/>
    </location>
</feature>
<evidence type="ECO:0000259" key="10">
    <source>
        <dbReference type="Pfam" id="PF23598"/>
    </source>
</evidence>
<dbReference type="InterPro" id="IPR038005">
    <property type="entry name" value="RX-like_CC"/>
</dbReference>
<evidence type="ECO:0000259" key="9">
    <source>
        <dbReference type="Pfam" id="PF23559"/>
    </source>
</evidence>
<keyword evidence="6" id="KW-0175">Coiled coil</keyword>
<gene>
    <name evidence="11" type="ORF">SETIT_6G044800v2</name>
</gene>
<evidence type="ECO:0000259" key="8">
    <source>
        <dbReference type="Pfam" id="PF18052"/>
    </source>
</evidence>
<dbReference type="FunFam" id="3.40.50.300:FF:001091">
    <property type="entry name" value="Probable disease resistance protein At1g61300"/>
    <property type="match status" value="1"/>
</dbReference>
<keyword evidence="4" id="KW-0547">Nucleotide-binding</keyword>
<evidence type="ECO:0000256" key="2">
    <source>
        <dbReference type="ARBA" id="ARBA00022614"/>
    </source>
</evidence>
<name>A0A368RJQ7_SETIT</name>
<dbReference type="SUPFAM" id="SSF52540">
    <property type="entry name" value="P-loop containing nucleoside triphosphate hydrolases"/>
    <property type="match status" value="1"/>
</dbReference>
<dbReference type="GO" id="GO:0002758">
    <property type="term" value="P:innate immune response-activating signaling pathway"/>
    <property type="evidence" value="ECO:0007669"/>
    <property type="project" value="UniProtKB-ARBA"/>
</dbReference>
<dbReference type="InterPro" id="IPR044974">
    <property type="entry name" value="Disease_R_plants"/>
</dbReference>
<keyword evidence="3" id="KW-0677">Repeat</keyword>
<dbReference type="PANTHER" id="PTHR23155:SF1028">
    <property type="entry name" value="OS08G0174800 PROTEIN"/>
    <property type="match status" value="1"/>
</dbReference>
<dbReference type="Pfam" id="PF18052">
    <property type="entry name" value="Rx_N"/>
    <property type="match status" value="1"/>
</dbReference>
<dbReference type="InterPro" id="IPR036388">
    <property type="entry name" value="WH-like_DNA-bd_sf"/>
</dbReference>
<dbReference type="InterPro" id="IPR042197">
    <property type="entry name" value="Apaf_helical"/>
</dbReference>
<dbReference type="Pfam" id="PF00931">
    <property type="entry name" value="NB-ARC"/>
    <property type="match status" value="1"/>
</dbReference>
<dbReference type="InterPro" id="IPR002182">
    <property type="entry name" value="NB-ARC"/>
</dbReference>
<dbReference type="InterPro" id="IPR055414">
    <property type="entry name" value="LRR_R13L4/SHOC2-like"/>
</dbReference>
<dbReference type="Gene3D" id="1.10.8.430">
    <property type="entry name" value="Helical domain of apoptotic protease-activating factors"/>
    <property type="match status" value="1"/>
</dbReference>
<dbReference type="InterPro" id="IPR032675">
    <property type="entry name" value="LRR_dom_sf"/>
</dbReference>
<evidence type="ECO:0000256" key="6">
    <source>
        <dbReference type="ARBA" id="ARBA00023054"/>
    </source>
</evidence>
<dbReference type="AlphaFoldDB" id="A0A368RJQ7"/>
<dbReference type="InterPro" id="IPR041118">
    <property type="entry name" value="Rx_N"/>
</dbReference>
<dbReference type="FunFam" id="1.10.10.10:FF:000322">
    <property type="entry name" value="Probable disease resistance protein At1g63360"/>
    <property type="match status" value="1"/>
</dbReference>
<evidence type="ECO:0000256" key="1">
    <source>
        <dbReference type="ARBA" id="ARBA00008894"/>
    </source>
</evidence>
<feature type="domain" description="NB-ARC" evidence="7">
    <location>
        <begin position="192"/>
        <end position="344"/>
    </location>
</feature>
<evidence type="ECO:0000256" key="5">
    <source>
        <dbReference type="ARBA" id="ARBA00022821"/>
    </source>
</evidence>
<feature type="domain" description="Disease resistance protein winged helix" evidence="9">
    <location>
        <begin position="433"/>
        <end position="501"/>
    </location>
</feature>
<dbReference type="InterPro" id="IPR058922">
    <property type="entry name" value="WHD_DRP"/>
</dbReference>
<dbReference type="SUPFAM" id="SSF52058">
    <property type="entry name" value="L domain-like"/>
    <property type="match status" value="1"/>
</dbReference>
<keyword evidence="5" id="KW-0611">Plant defense</keyword>
<dbReference type="InterPro" id="IPR027417">
    <property type="entry name" value="P-loop_NTPase"/>
</dbReference>
<evidence type="ECO:0000259" key="7">
    <source>
        <dbReference type="Pfam" id="PF00931"/>
    </source>
</evidence>
<dbReference type="GO" id="GO:0042742">
    <property type="term" value="P:defense response to bacterium"/>
    <property type="evidence" value="ECO:0007669"/>
    <property type="project" value="UniProtKB-ARBA"/>
</dbReference>
<reference evidence="11" key="2">
    <citation type="submission" date="2015-07" db="EMBL/GenBank/DDBJ databases">
        <authorList>
            <person name="Noorani M."/>
        </authorList>
    </citation>
    <scope>NUCLEOTIDE SEQUENCE</scope>
    <source>
        <strain evidence="11">Yugu1</strain>
    </source>
</reference>
<dbReference type="PRINTS" id="PR00364">
    <property type="entry name" value="DISEASERSIST"/>
</dbReference>
<dbReference type="Pfam" id="PF23559">
    <property type="entry name" value="WHD_DRP"/>
    <property type="match status" value="1"/>
</dbReference>
<dbReference type="GO" id="GO:0043531">
    <property type="term" value="F:ADP binding"/>
    <property type="evidence" value="ECO:0007669"/>
    <property type="project" value="InterPro"/>
</dbReference>
<dbReference type="KEGG" id="sita:101772469"/>
<dbReference type="CDD" id="cd14798">
    <property type="entry name" value="RX-CC_like"/>
    <property type="match status" value="1"/>
</dbReference>
<evidence type="ECO:0000256" key="4">
    <source>
        <dbReference type="ARBA" id="ARBA00022741"/>
    </source>
</evidence>
<dbReference type="EMBL" id="CM003533">
    <property type="protein sequence ID" value="RCV29830.1"/>
    <property type="molecule type" value="Genomic_DNA"/>
</dbReference>
<dbReference type="GO" id="GO:0009626">
    <property type="term" value="P:plant-type hypersensitive response"/>
    <property type="evidence" value="ECO:0007669"/>
    <property type="project" value="UniProtKB-ARBA"/>
</dbReference>
<evidence type="ECO:0008006" key="12">
    <source>
        <dbReference type="Google" id="ProtNLM"/>
    </source>
</evidence>
<dbReference type="PANTHER" id="PTHR23155">
    <property type="entry name" value="DISEASE RESISTANCE PROTEIN RP"/>
    <property type="match status" value="1"/>
</dbReference>
<dbReference type="Pfam" id="PF23598">
    <property type="entry name" value="LRR_14"/>
    <property type="match status" value="1"/>
</dbReference>
<reference evidence="11" key="1">
    <citation type="journal article" date="2012" name="Nat. Biotechnol.">
        <title>Reference genome sequence of the model plant Setaria.</title>
        <authorList>
            <person name="Bennetzen J.L."/>
            <person name="Schmutz J."/>
            <person name="Wang H."/>
            <person name="Percifield R."/>
            <person name="Hawkins J."/>
            <person name="Pontaroli A.C."/>
            <person name="Estep M."/>
            <person name="Feng L."/>
            <person name="Vaughn J.N."/>
            <person name="Grimwood J."/>
            <person name="Jenkins J."/>
            <person name="Barry K."/>
            <person name="Lindquist E."/>
            <person name="Hellsten U."/>
            <person name="Deshpande S."/>
            <person name="Wang X."/>
            <person name="Wu X."/>
            <person name="Mitros T."/>
            <person name="Triplett J."/>
            <person name="Yang X."/>
            <person name="Ye C.Y."/>
            <person name="Mauro-Herrera M."/>
            <person name="Wang L."/>
            <person name="Li P."/>
            <person name="Sharma M."/>
            <person name="Sharma R."/>
            <person name="Ronald P.C."/>
            <person name="Panaud O."/>
            <person name="Kellogg E.A."/>
            <person name="Brutnell T.P."/>
            <person name="Doust A.N."/>
            <person name="Tuskan G.A."/>
            <person name="Rokhsar D."/>
            <person name="Devos K.M."/>
        </authorList>
    </citation>
    <scope>NUCLEOTIDE SEQUENCE [LARGE SCALE GENOMIC DNA]</scope>
    <source>
        <strain evidence="11">Yugu1</strain>
    </source>
</reference>
<dbReference type="Gene3D" id="3.80.10.10">
    <property type="entry name" value="Ribonuclease Inhibitor"/>
    <property type="match status" value="1"/>
</dbReference>
<accession>A0A368RJQ7</accession>
<organism evidence="11">
    <name type="scientific">Setaria italica</name>
    <name type="common">Foxtail millet</name>
    <name type="synonym">Panicum italicum</name>
    <dbReference type="NCBI Taxonomy" id="4555"/>
    <lineage>
        <taxon>Eukaryota</taxon>
        <taxon>Viridiplantae</taxon>
        <taxon>Streptophyta</taxon>
        <taxon>Embryophyta</taxon>
        <taxon>Tracheophyta</taxon>
        <taxon>Spermatophyta</taxon>
        <taxon>Magnoliopsida</taxon>
        <taxon>Liliopsida</taxon>
        <taxon>Poales</taxon>
        <taxon>Poaceae</taxon>
        <taxon>PACMAD clade</taxon>
        <taxon>Panicoideae</taxon>
        <taxon>Panicodae</taxon>
        <taxon>Paniceae</taxon>
        <taxon>Cenchrinae</taxon>
        <taxon>Setaria</taxon>
    </lineage>
</organism>
<protein>
    <recommendedName>
        <fullName evidence="12">AAA+ ATPase domain-containing protein</fullName>
    </recommendedName>
</protein>
<evidence type="ECO:0000313" key="11">
    <source>
        <dbReference type="EMBL" id="RCV29830.1"/>
    </source>
</evidence>
<dbReference type="Gene3D" id="3.40.50.300">
    <property type="entry name" value="P-loop containing nucleotide triphosphate hydrolases"/>
    <property type="match status" value="1"/>
</dbReference>